<dbReference type="GO" id="GO:0016491">
    <property type="term" value="F:oxidoreductase activity"/>
    <property type="evidence" value="ECO:0007669"/>
    <property type="project" value="UniProtKB-KW"/>
</dbReference>
<dbReference type="InterPro" id="IPR050464">
    <property type="entry name" value="Zeta_carotene_desat/Oxidored"/>
</dbReference>
<dbReference type="Proteomes" id="UP000832034">
    <property type="component" value="Chromosome"/>
</dbReference>
<evidence type="ECO:0000259" key="2">
    <source>
        <dbReference type="Pfam" id="PF01593"/>
    </source>
</evidence>
<dbReference type="SUPFAM" id="SSF51905">
    <property type="entry name" value="FAD/NAD(P)-binding domain"/>
    <property type="match status" value="1"/>
</dbReference>
<name>A0ABY4EBG5_VITST</name>
<accession>A0ABY4EBG5</accession>
<keyword evidence="3" id="KW-0560">Oxidoreductase</keyword>
<dbReference type="InterPro" id="IPR036188">
    <property type="entry name" value="FAD/NAD-bd_sf"/>
</dbReference>
<dbReference type="Pfam" id="PF01593">
    <property type="entry name" value="Amino_oxidase"/>
    <property type="match status" value="1"/>
</dbReference>
<dbReference type="InterPro" id="IPR017830">
    <property type="entry name" value="SQase_HpnE"/>
</dbReference>
<dbReference type="Gene3D" id="3.90.660.10">
    <property type="match status" value="1"/>
</dbReference>
<reference evidence="3" key="1">
    <citation type="submission" date="2021-12" db="EMBL/GenBank/DDBJ databases">
        <authorList>
            <person name="Veyrier F.J."/>
        </authorList>
    </citation>
    <scope>NUCLEOTIDE SEQUENCE</scope>
    <source>
        <strain evidence="3">SAG 1488-6</strain>
    </source>
</reference>
<feature type="signal peptide" evidence="1">
    <location>
        <begin position="1"/>
        <end position="25"/>
    </location>
</feature>
<proteinExistence type="predicted"/>
<dbReference type="RefSeq" id="WP_019957334.1">
    <property type="nucleotide sequence ID" value="NZ_CP091512.1"/>
</dbReference>
<protein>
    <submittedName>
        <fullName evidence="3">Hydroxysqualene dehydroxylase HpnE</fullName>
        <ecNumber evidence="3">1.17.8.1</ecNumber>
    </submittedName>
</protein>
<reference evidence="3" key="2">
    <citation type="journal article" date="2022" name="Res Sq">
        <title>Evolution of multicellular longitudinally dividing oral cavity symbionts (Neisseriaceae).</title>
        <authorList>
            <person name="Nyongesa S."/>
            <person name="Weber P."/>
            <person name="Bernet E."/>
            <person name="Pullido F."/>
            <person name="Nieckarz M."/>
            <person name="Delaby M."/>
            <person name="Nieves C."/>
            <person name="Viehboeck T."/>
            <person name="Krause N."/>
            <person name="Rivera-Millot A."/>
            <person name="Nakamura A."/>
            <person name="Vischer N."/>
            <person name="VanNieuwenhze M."/>
            <person name="Brun Y."/>
            <person name="Cava F."/>
            <person name="Bulgheresi S."/>
            <person name="Veyrier F."/>
        </authorList>
    </citation>
    <scope>NUCLEOTIDE SEQUENCE</scope>
    <source>
        <strain evidence="3">SAG 1488-6</strain>
    </source>
</reference>
<dbReference type="NCBIfam" id="TIGR03467">
    <property type="entry name" value="HpnE"/>
    <property type="match status" value="1"/>
</dbReference>
<dbReference type="EC" id="1.17.8.1" evidence="3"/>
<feature type="domain" description="Amine oxidase" evidence="2">
    <location>
        <begin position="13"/>
        <end position="425"/>
    </location>
</feature>
<evidence type="ECO:0000313" key="4">
    <source>
        <dbReference type="Proteomes" id="UP000832034"/>
    </source>
</evidence>
<dbReference type="EMBL" id="CP091512">
    <property type="protein sequence ID" value="UOO91923.1"/>
    <property type="molecule type" value="Genomic_DNA"/>
</dbReference>
<evidence type="ECO:0000313" key="3">
    <source>
        <dbReference type="EMBL" id="UOO91923.1"/>
    </source>
</evidence>
<dbReference type="Gene3D" id="3.50.50.60">
    <property type="entry name" value="FAD/NAD(P)-binding domain"/>
    <property type="match status" value="2"/>
</dbReference>
<keyword evidence="4" id="KW-1185">Reference proteome</keyword>
<dbReference type="InterPro" id="IPR002937">
    <property type="entry name" value="Amino_oxidase"/>
</dbReference>
<dbReference type="PANTHER" id="PTHR42923:SF47">
    <property type="entry name" value="BLR3003 PROTEIN"/>
    <property type="match status" value="1"/>
</dbReference>
<gene>
    <name evidence="3" type="primary">hpnE</name>
    <name evidence="3" type="ORF">LVJ81_09800</name>
</gene>
<feature type="chain" id="PRO_5045700217" evidence="1">
    <location>
        <begin position="26"/>
        <end position="434"/>
    </location>
</feature>
<dbReference type="PANTHER" id="PTHR42923">
    <property type="entry name" value="PROTOPORPHYRINOGEN OXIDASE"/>
    <property type="match status" value="1"/>
</dbReference>
<organism evidence="3 4">
    <name type="scientific">Vitreoscilla stercoraria</name>
    <dbReference type="NCBI Taxonomy" id="61"/>
    <lineage>
        <taxon>Bacteria</taxon>
        <taxon>Pseudomonadati</taxon>
        <taxon>Pseudomonadota</taxon>
        <taxon>Betaproteobacteria</taxon>
        <taxon>Neisseriales</taxon>
        <taxon>Neisseriaceae</taxon>
        <taxon>Vitreoscilla</taxon>
    </lineage>
</organism>
<keyword evidence="1" id="KW-0732">Signal</keyword>
<sequence>MKPNIAIIGAGWAGLAAAMQLSAYAKVTVFEASKQAGGRARGLTAKNQVFEHVDNGQHLLLGAYHQVLRLRQQAGVSAQQDTLRLPSQWHLLDGLDFTTPKLPAPVHVIWGLLRAKTWRFSDKKRFLQDAYALKSAVSWLKTHDISVQTWLHQRQVPQKHIAEFWQPLVLATMNTPLDIASLRILAVVVTEGMLNERQDSDFCLAQVDLQQWWVDPVCRYLRRHGVNIQLQTRVQNLQKDVDGRHWFVDGQCFDRVIVATAPYHVVDVLGEHASSVQTYFEQLTYSAITTVYLRYPEPLTLPHTIQGTAYGLSQWVIHRDQLNANHRNEVAVVISVSEQHENMTPQKWADAVHQDLLQWQPNLPQPMASQVITEKRATAHATVNRALPSMAALNKQGVYLAGDYCHPHYPATLEGAVQSGQMAAAMCLADWKSI</sequence>
<evidence type="ECO:0000256" key="1">
    <source>
        <dbReference type="SAM" id="SignalP"/>
    </source>
</evidence>